<comment type="caution">
    <text evidence="4">The sequence shown here is derived from an EMBL/GenBank/DDBJ whole genome shotgun (WGS) entry which is preliminary data.</text>
</comment>
<organism evidence="4 5">
    <name type="scientific">Amphritea opalescens</name>
    <dbReference type="NCBI Taxonomy" id="2490544"/>
    <lineage>
        <taxon>Bacteria</taxon>
        <taxon>Pseudomonadati</taxon>
        <taxon>Pseudomonadota</taxon>
        <taxon>Gammaproteobacteria</taxon>
        <taxon>Oceanospirillales</taxon>
        <taxon>Oceanospirillaceae</taxon>
        <taxon>Amphritea</taxon>
    </lineage>
</organism>
<evidence type="ECO:0000256" key="3">
    <source>
        <dbReference type="SAM" id="Coils"/>
    </source>
</evidence>
<name>A0A430KNS7_9GAMM</name>
<dbReference type="SUPFAM" id="SSF56954">
    <property type="entry name" value="Outer membrane efflux proteins (OEP)"/>
    <property type="match status" value="1"/>
</dbReference>
<dbReference type="InterPro" id="IPR003423">
    <property type="entry name" value="OMP_efflux"/>
</dbReference>
<dbReference type="Gene3D" id="1.20.1600.10">
    <property type="entry name" value="Outer membrane efflux proteins (OEP)"/>
    <property type="match status" value="1"/>
</dbReference>
<dbReference type="GO" id="GO:0009279">
    <property type="term" value="C:cell outer membrane"/>
    <property type="evidence" value="ECO:0007669"/>
    <property type="project" value="UniProtKB-SubCell"/>
</dbReference>
<keyword evidence="2" id="KW-0472">Membrane</keyword>
<evidence type="ECO:0000256" key="2">
    <source>
        <dbReference type="RuleBase" id="RU362097"/>
    </source>
</evidence>
<dbReference type="InterPro" id="IPR010131">
    <property type="entry name" value="MdtP/NodT-like"/>
</dbReference>
<keyword evidence="2" id="KW-0812">Transmembrane</keyword>
<keyword evidence="2" id="KW-1134">Transmembrane beta strand</keyword>
<sequence length="496" mass="53783">MNIINVKVESLLLLSNKKRITMKSQENHHRAIARLGRYKAVVLMALLPLVGCTPLASEPASIEAPAGQFSHTGTAPLVSHWWEAFPDLQLQSLEQTALAANPDLLATQARLAQAEALARKSGASLYPQLQAGVSNTSTEGDNSYSGSLAASYELDLWGGLQAASESARQSWLASREALDAAAITLTAEVADTWYELIEQSGQIKLLNEQQQTNRQMLELIELRFDRGMVQATDVLQQRQLIESSDALLANARAEQAALEHQLSALLGQSPTAPGIYFAEGDLIDLPSLPDTGLPAELVQHRPDVRQAFHELKAAEADIAIAVADRFPSLTLSASLTSTAGGLSGLFSDWVSVIAGELLGPVFDGGQRVAEVDRTNAAARAALHDYSSTVISALTEVEDALVREQQQRLRLQSLDRQLALTAEVVERTRYNYTKGVADYLDVLDALRTHQALQRDQLTARRTLLTYRIALHRALAGGWLADSLETTAVPSMIEIASL</sequence>
<keyword evidence="5" id="KW-1185">Reference proteome</keyword>
<keyword evidence="3" id="KW-0175">Coiled coil</keyword>
<dbReference type="PANTHER" id="PTHR30203:SF33">
    <property type="entry name" value="BLR4455 PROTEIN"/>
    <property type="match status" value="1"/>
</dbReference>
<dbReference type="EMBL" id="RQXW01000013">
    <property type="protein sequence ID" value="RTE65116.1"/>
    <property type="molecule type" value="Genomic_DNA"/>
</dbReference>
<dbReference type="AlphaFoldDB" id="A0A430KNS7"/>
<evidence type="ECO:0000256" key="1">
    <source>
        <dbReference type="ARBA" id="ARBA00007613"/>
    </source>
</evidence>
<proteinExistence type="inferred from homology"/>
<comment type="similarity">
    <text evidence="1 2">Belongs to the outer membrane factor (OMF) (TC 1.B.17) family.</text>
</comment>
<evidence type="ECO:0000313" key="4">
    <source>
        <dbReference type="EMBL" id="RTE65116.1"/>
    </source>
</evidence>
<dbReference type="Gene3D" id="2.20.200.10">
    <property type="entry name" value="Outer membrane efflux proteins (OEP)"/>
    <property type="match status" value="1"/>
</dbReference>
<gene>
    <name evidence="4" type="ORF">EH243_13715</name>
</gene>
<dbReference type="OrthoDB" id="9770517at2"/>
<dbReference type="GO" id="GO:0015562">
    <property type="term" value="F:efflux transmembrane transporter activity"/>
    <property type="evidence" value="ECO:0007669"/>
    <property type="project" value="InterPro"/>
</dbReference>
<keyword evidence="2" id="KW-0449">Lipoprotein</keyword>
<evidence type="ECO:0000313" key="5">
    <source>
        <dbReference type="Proteomes" id="UP000283087"/>
    </source>
</evidence>
<feature type="coiled-coil region" evidence="3">
    <location>
        <begin position="241"/>
        <end position="268"/>
    </location>
</feature>
<dbReference type="Pfam" id="PF02321">
    <property type="entry name" value="OEP"/>
    <property type="match status" value="2"/>
</dbReference>
<dbReference type="Proteomes" id="UP000283087">
    <property type="component" value="Unassembled WGS sequence"/>
</dbReference>
<dbReference type="NCBIfam" id="TIGR01845">
    <property type="entry name" value="outer_NodT"/>
    <property type="match status" value="1"/>
</dbReference>
<comment type="subcellular location">
    <subcellularLocation>
        <location evidence="2">Cell outer membrane</location>
        <topology evidence="2">Lipid-anchor</topology>
    </subcellularLocation>
</comment>
<reference evidence="4 5" key="1">
    <citation type="submission" date="2018-11" db="EMBL/GenBank/DDBJ databases">
        <title>The draft genome sequence of Amphritea opalescens ANRC-JH13T.</title>
        <authorList>
            <person name="Fang Z."/>
            <person name="Zhang Y."/>
            <person name="Han X."/>
        </authorList>
    </citation>
    <scope>NUCLEOTIDE SEQUENCE [LARGE SCALE GENOMIC DNA]</scope>
    <source>
        <strain evidence="4 5">ANRC-JH13</strain>
    </source>
</reference>
<keyword evidence="2" id="KW-0564">Palmitate</keyword>
<accession>A0A430KNS7</accession>
<protein>
    <submittedName>
        <fullName evidence="4">TolC family protein</fullName>
    </submittedName>
</protein>
<dbReference type="PANTHER" id="PTHR30203">
    <property type="entry name" value="OUTER MEMBRANE CATION EFFLUX PROTEIN"/>
    <property type="match status" value="1"/>
</dbReference>